<dbReference type="PANTHER" id="PTHR30085">
    <property type="entry name" value="AMINO ACID ABC TRANSPORTER PERMEASE"/>
    <property type="match status" value="1"/>
</dbReference>
<evidence type="ECO:0000256" key="2">
    <source>
        <dbReference type="ARBA" id="ARBA00022448"/>
    </source>
</evidence>
<dbReference type="PROSITE" id="PS51257">
    <property type="entry name" value="PROKAR_LIPOPROTEIN"/>
    <property type="match status" value="1"/>
</dbReference>
<evidence type="ECO:0000313" key="6">
    <source>
        <dbReference type="EMBL" id="MBR7827108.1"/>
    </source>
</evidence>
<keyword evidence="3 4" id="KW-0732">Signal</keyword>
<evidence type="ECO:0000259" key="5">
    <source>
        <dbReference type="SMART" id="SM00062"/>
    </source>
</evidence>
<dbReference type="EMBL" id="JAGSOH010000028">
    <property type="protein sequence ID" value="MBR7827108.1"/>
    <property type="molecule type" value="Genomic_DNA"/>
</dbReference>
<organism evidence="6 7">
    <name type="scientific">Actinospica acidithermotolerans</name>
    <dbReference type="NCBI Taxonomy" id="2828514"/>
    <lineage>
        <taxon>Bacteria</taxon>
        <taxon>Bacillati</taxon>
        <taxon>Actinomycetota</taxon>
        <taxon>Actinomycetes</taxon>
        <taxon>Catenulisporales</taxon>
        <taxon>Actinospicaceae</taxon>
        <taxon>Actinospica</taxon>
    </lineage>
</organism>
<dbReference type="Gene3D" id="3.40.190.10">
    <property type="entry name" value="Periplasmic binding protein-like II"/>
    <property type="match status" value="2"/>
</dbReference>
<dbReference type="GO" id="GO:0005576">
    <property type="term" value="C:extracellular region"/>
    <property type="evidence" value="ECO:0007669"/>
    <property type="project" value="TreeGrafter"/>
</dbReference>
<evidence type="ECO:0000256" key="3">
    <source>
        <dbReference type="ARBA" id="ARBA00022729"/>
    </source>
</evidence>
<evidence type="ECO:0000313" key="7">
    <source>
        <dbReference type="Proteomes" id="UP000676325"/>
    </source>
</evidence>
<dbReference type="InterPro" id="IPR001638">
    <property type="entry name" value="Solute-binding_3/MltF_N"/>
</dbReference>
<feature type="domain" description="Solute-binding protein family 3/N-terminal" evidence="5">
    <location>
        <begin position="83"/>
        <end position="304"/>
    </location>
</feature>
<comment type="similarity">
    <text evidence="1">Belongs to the bacterial solute-binding protein 3 family.</text>
</comment>
<dbReference type="CDD" id="cd13690">
    <property type="entry name" value="PBP2_GluB"/>
    <property type="match status" value="1"/>
</dbReference>
<dbReference type="GO" id="GO:0006865">
    <property type="term" value="P:amino acid transport"/>
    <property type="evidence" value="ECO:0007669"/>
    <property type="project" value="TreeGrafter"/>
</dbReference>
<dbReference type="GO" id="GO:0030288">
    <property type="term" value="C:outer membrane-bounded periplasmic space"/>
    <property type="evidence" value="ECO:0007669"/>
    <property type="project" value="TreeGrafter"/>
</dbReference>
<keyword evidence="7" id="KW-1185">Reference proteome</keyword>
<feature type="chain" id="PRO_5037322391" evidence="4">
    <location>
        <begin position="32"/>
        <end position="318"/>
    </location>
</feature>
<evidence type="ECO:0000256" key="4">
    <source>
        <dbReference type="SAM" id="SignalP"/>
    </source>
</evidence>
<sequence length="318" mass="32529">MRRISKVLGVAIAAAAAASACSSPGAGFASAQPSAPAAVFAATAPAATQSASSGNCDVYASSAAPSASDAAGPDVALIKSRGHVTVGVAADQYLTGYLGADGSEQGFDIDLAHAISQSLFGDPDKVVFDVISTDERIPDLQAHKVDLVIDTMTITCDRLAKVGFSAVYYEASQKLLVEKSSGYTGLNDLGGRKVCAQTGSTSISLIQHAAAKPVAVEVTDISDCLVLLEENKVSGISTDDTILAGLAQQDPNLEVLPAQLETEPYGIAVAHGATDLEGYVNGVLARYESDGGWAASYARWFKGSLGPASPPVAQYSNQ</sequence>
<evidence type="ECO:0000256" key="1">
    <source>
        <dbReference type="ARBA" id="ARBA00010333"/>
    </source>
</evidence>
<dbReference type="AlphaFoldDB" id="A0A941EAP2"/>
<protein>
    <submittedName>
        <fullName evidence="6">Glutamate ABC transporter substrate-binding protein</fullName>
    </submittedName>
</protein>
<name>A0A941EAP2_9ACTN</name>
<dbReference type="Pfam" id="PF00497">
    <property type="entry name" value="SBP_bac_3"/>
    <property type="match status" value="1"/>
</dbReference>
<dbReference type="RefSeq" id="WP_212518254.1">
    <property type="nucleotide sequence ID" value="NZ_JAGSOH010000028.1"/>
</dbReference>
<feature type="signal peptide" evidence="4">
    <location>
        <begin position="1"/>
        <end position="31"/>
    </location>
</feature>
<dbReference type="InterPro" id="IPR051455">
    <property type="entry name" value="Bact_solute-bind_prot3"/>
</dbReference>
<dbReference type="SUPFAM" id="SSF53850">
    <property type="entry name" value="Periplasmic binding protein-like II"/>
    <property type="match status" value="1"/>
</dbReference>
<comment type="caution">
    <text evidence="6">The sequence shown here is derived from an EMBL/GenBank/DDBJ whole genome shotgun (WGS) entry which is preliminary data.</text>
</comment>
<reference evidence="6" key="1">
    <citation type="submission" date="2021-04" db="EMBL/GenBank/DDBJ databases">
        <title>Genome based classification of Actinospica acidithermotolerans sp. nov., an actinobacterium isolated from an Indonesian hot spring.</title>
        <authorList>
            <person name="Kusuma A.B."/>
            <person name="Putra K.E."/>
            <person name="Nafisah S."/>
            <person name="Loh J."/>
            <person name="Nouioui I."/>
            <person name="Goodfellow M."/>
        </authorList>
    </citation>
    <scope>NUCLEOTIDE SEQUENCE</scope>
    <source>
        <strain evidence="6">MGRD01-02</strain>
    </source>
</reference>
<accession>A0A941EAP2</accession>
<dbReference type="Proteomes" id="UP000676325">
    <property type="component" value="Unassembled WGS sequence"/>
</dbReference>
<proteinExistence type="inferred from homology"/>
<dbReference type="SMART" id="SM00062">
    <property type="entry name" value="PBPb"/>
    <property type="match status" value="1"/>
</dbReference>
<dbReference type="PANTHER" id="PTHR30085:SF6">
    <property type="entry name" value="ABC TRANSPORTER GLUTAMINE-BINDING PROTEIN GLNH"/>
    <property type="match status" value="1"/>
</dbReference>
<gene>
    <name evidence="6" type="ORF">KDK95_12395</name>
</gene>
<keyword evidence="2" id="KW-0813">Transport</keyword>